<dbReference type="WBParaSite" id="BTMF_0001529501-mRNA-1">
    <property type="protein sequence ID" value="BTMF_0001529501-mRNA-1"/>
    <property type="gene ID" value="BTMF_0001529501"/>
</dbReference>
<proteinExistence type="predicted"/>
<sequence length="68" mass="8240">LFPTFHASNLKDSVVHITCHHYQLYLENRNQTNHRTVYFETFQPVFVAFFHALDHQLLFEFLPKYSKL</sequence>
<name>A0A0R3R5K5_9BILA</name>
<reference evidence="1" key="1">
    <citation type="submission" date="2017-02" db="UniProtKB">
        <authorList>
            <consortium name="WormBaseParasite"/>
        </authorList>
    </citation>
    <scope>IDENTIFICATION</scope>
</reference>
<evidence type="ECO:0000313" key="1">
    <source>
        <dbReference type="WBParaSite" id="BTMF_0001529501-mRNA-1"/>
    </source>
</evidence>
<dbReference type="AlphaFoldDB" id="A0A0R3R5K5"/>
<organism evidence="1">
    <name type="scientific">Brugia timori</name>
    <dbReference type="NCBI Taxonomy" id="42155"/>
    <lineage>
        <taxon>Eukaryota</taxon>
        <taxon>Metazoa</taxon>
        <taxon>Ecdysozoa</taxon>
        <taxon>Nematoda</taxon>
        <taxon>Chromadorea</taxon>
        <taxon>Rhabditida</taxon>
        <taxon>Spirurina</taxon>
        <taxon>Spiruromorpha</taxon>
        <taxon>Filarioidea</taxon>
        <taxon>Onchocercidae</taxon>
        <taxon>Brugia</taxon>
    </lineage>
</organism>
<protein>
    <submittedName>
        <fullName evidence="1">Ovule protein</fullName>
    </submittedName>
</protein>
<accession>A0A0R3R5K5</accession>